<gene>
    <name evidence="1" type="ORF">ICJ83_01885</name>
</gene>
<dbReference type="Gene3D" id="3.90.1150.30">
    <property type="match status" value="1"/>
</dbReference>
<dbReference type="GO" id="GO:0003677">
    <property type="term" value="F:DNA binding"/>
    <property type="evidence" value="ECO:0007669"/>
    <property type="project" value="UniProtKB-KW"/>
</dbReference>
<dbReference type="InterPro" id="IPR058532">
    <property type="entry name" value="YjbR/MT2646/Rv2570-like"/>
</dbReference>
<accession>A0A8J6PYB1</accession>
<reference evidence="1 2" key="1">
    <citation type="submission" date="2020-09" db="EMBL/GenBank/DDBJ databases">
        <title>TT11 complete genome.</title>
        <authorList>
            <person name="Wu Z."/>
        </authorList>
    </citation>
    <scope>NUCLEOTIDE SEQUENCE [LARGE SCALE GENOMIC DNA]</scope>
    <source>
        <strain evidence="1 2">TT11</strain>
    </source>
</reference>
<name>A0A8J6PYB1_9FLAO</name>
<dbReference type="Proteomes" id="UP000600588">
    <property type="component" value="Unassembled WGS sequence"/>
</dbReference>
<dbReference type="SUPFAM" id="SSF142906">
    <property type="entry name" value="YjbR-like"/>
    <property type="match status" value="1"/>
</dbReference>
<keyword evidence="2" id="KW-1185">Reference proteome</keyword>
<dbReference type="PANTHER" id="PTHR35145">
    <property type="entry name" value="CYTOPLASMIC PROTEIN-RELATED"/>
    <property type="match status" value="1"/>
</dbReference>
<keyword evidence="1" id="KW-0238">DNA-binding</keyword>
<dbReference type="PANTHER" id="PTHR35145:SF1">
    <property type="entry name" value="CYTOPLASMIC PROTEIN"/>
    <property type="match status" value="1"/>
</dbReference>
<organism evidence="1 2">
    <name type="scientific">Aestuariibaculum sediminum</name>
    <dbReference type="NCBI Taxonomy" id="2770637"/>
    <lineage>
        <taxon>Bacteria</taxon>
        <taxon>Pseudomonadati</taxon>
        <taxon>Bacteroidota</taxon>
        <taxon>Flavobacteriia</taxon>
        <taxon>Flavobacteriales</taxon>
        <taxon>Flavobacteriaceae</taxon>
    </lineage>
</organism>
<dbReference type="EMBL" id="JACVXB010000001">
    <property type="protein sequence ID" value="MBD0830873.1"/>
    <property type="molecule type" value="Genomic_DNA"/>
</dbReference>
<comment type="caution">
    <text evidence="1">The sequence shown here is derived from an EMBL/GenBank/DDBJ whole genome shotgun (WGS) entry which is preliminary data.</text>
</comment>
<evidence type="ECO:0000313" key="1">
    <source>
        <dbReference type="EMBL" id="MBD0830873.1"/>
    </source>
</evidence>
<dbReference type="Pfam" id="PF04237">
    <property type="entry name" value="YjbR"/>
    <property type="match status" value="1"/>
</dbReference>
<dbReference type="RefSeq" id="WP_188228658.1">
    <property type="nucleotide sequence ID" value="NZ_JACVXB010000001.1"/>
</dbReference>
<dbReference type="InterPro" id="IPR007351">
    <property type="entry name" value="YjbR"/>
</dbReference>
<evidence type="ECO:0000313" key="2">
    <source>
        <dbReference type="Proteomes" id="UP000600588"/>
    </source>
</evidence>
<dbReference type="AlphaFoldDB" id="A0A8J6PYB1"/>
<dbReference type="InterPro" id="IPR038056">
    <property type="entry name" value="YjbR-like_sf"/>
</dbReference>
<protein>
    <submittedName>
        <fullName evidence="1">MmcQ/YjbR family DNA-binding protein</fullName>
    </submittedName>
</protein>
<sequence>MNIEDLRAYCLSKKGTTEEFPFDADTLVFKVIGKMYALVSLKKWEAGNKAINLKCDPNYAVELREKYNSITGGYHMNKKHWNTVELHNSEISKTLIIALIDHSYDMVVKSMPKKLRDQLN</sequence>
<proteinExistence type="predicted"/>